<dbReference type="Proteomes" id="UP000310532">
    <property type="component" value="Unassembled WGS sequence"/>
</dbReference>
<name>A0A4S2AMS7_9BACE</name>
<comment type="caution">
    <text evidence="1">The sequence shown here is derived from an EMBL/GenBank/DDBJ whole genome shotgun (WGS) entry which is preliminary data.</text>
</comment>
<organism evidence="1 2">
    <name type="scientific">Bacteroides muris</name>
    <name type="common">ex Afrizal et al. 2022</name>
    <dbReference type="NCBI Taxonomy" id="2516960"/>
    <lineage>
        <taxon>Bacteria</taxon>
        <taxon>Pseudomonadati</taxon>
        <taxon>Bacteroidota</taxon>
        <taxon>Bacteroidia</taxon>
        <taxon>Bacteroidales</taxon>
        <taxon>Bacteroidaceae</taxon>
        <taxon>Bacteroides</taxon>
    </lineage>
</organism>
<evidence type="ECO:0008006" key="3">
    <source>
        <dbReference type="Google" id="ProtNLM"/>
    </source>
</evidence>
<gene>
    <name evidence="1" type="ORF">E5355_13680</name>
</gene>
<proteinExistence type="predicted"/>
<accession>A0A4S2AMS7</accession>
<protein>
    <recommendedName>
        <fullName evidence="3">CD-NTase-associated protein 12/Pycsar effector protein TIR domain-containing protein</fullName>
    </recommendedName>
</protein>
<dbReference type="AlphaFoldDB" id="A0A4S2AMS7"/>
<dbReference type="RefSeq" id="WP_136010803.1">
    <property type="nucleotide sequence ID" value="NZ_SRYZ01000035.1"/>
</dbReference>
<dbReference type="EMBL" id="SRYZ01000035">
    <property type="protein sequence ID" value="TGY02243.1"/>
    <property type="molecule type" value="Genomic_DNA"/>
</dbReference>
<evidence type="ECO:0000313" key="1">
    <source>
        <dbReference type="EMBL" id="TGY02243.1"/>
    </source>
</evidence>
<keyword evidence="2" id="KW-1185">Reference proteome</keyword>
<reference evidence="1 2" key="1">
    <citation type="submission" date="2019-04" db="EMBL/GenBank/DDBJ databases">
        <title>Microbes associate with the intestines of laboratory mice.</title>
        <authorList>
            <person name="Navarre W."/>
            <person name="Wong E."/>
            <person name="Huang K."/>
            <person name="Tropini C."/>
            <person name="Ng K."/>
            <person name="Yu B."/>
        </authorList>
    </citation>
    <scope>NUCLEOTIDE SEQUENCE [LARGE SCALE GENOMIC DNA]</scope>
    <source>
        <strain evidence="1 2">NM69_E16B</strain>
    </source>
</reference>
<sequence>MIDKKIAVFYSWQSYIGGYANRGYIRDKILSAFKELNVEIELLEDARGITGAPDIPDAILTKIIKSDIFICDITSVYTLDIKGNKKRANPNPNVMFELGFAVRSLGWDRVICICNEEYGDVETQPFDISKHRIITYRKKDGEKKSAKSLFLVRVFNDIISNYDNIVAQRNKFDYKKHDIDIFYKMMSFASEEEFINSITDFRSSGRFFRWYEKCWDYIQYFQDYPQNRFVNTSLNDSFMKLVITLDELKSLTCQICNAYNTQYWQYEEPEKEYTQEQLKEIWMSQEYRKREIQYPDNDTTERLRKYYETVEKDEQNIVKCSNNVLKAYSDFRENIKRELII</sequence>
<evidence type="ECO:0000313" key="2">
    <source>
        <dbReference type="Proteomes" id="UP000310532"/>
    </source>
</evidence>